<organism evidence="2 3">
    <name type="scientific">Mangrovivirga halotolerans</name>
    <dbReference type="NCBI Taxonomy" id="2993936"/>
    <lineage>
        <taxon>Bacteria</taxon>
        <taxon>Pseudomonadati</taxon>
        <taxon>Bacteroidota</taxon>
        <taxon>Cytophagia</taxon>
        <taxon>Cytophagales</taxon>
        <taxon>Mangrovivirgaceae</taxon>
        <taxon>Mangrovivirga</taxon>
    </lineage>
</organism>
<dbReference type="PROSITE" id="PS51257">
    <property type="entry name" value="PROKAR_LIPOPROTEIN"/>
    <property type="match status" value="1"/>
</dbReference>
<comment type="caution">
    <text evidence="2">The sequence shown here is derived from an EMBL/GenBank/DDBJ whole genome shotgun (WGS) entry which is preliminary data.</text>
</comment>
<dbReference type="InterPro" id="IPR029045">
    <property type="entry name" value="ClpP/crotonase-like_dom_sf"/>
</dbReference>
<name>A0ABT3RUY8_9BACT</name>
<evidence type="ECO:0000313" key="2">
    <source>
        <dbReference type="EMBL" id="MCX2745443.1"/>
    </source>
</evidence>
<dbReference type="RefSeq" id="WP_266058026.1">
    <property type="nucleotide sequence ID" value="NZ_JAPFQN010000010.1"/>
</dbReference>
<accession>A0ABT3RUY8</accession>
<dbReference type="Pfam" id="PF03572">
    <property type="entry name" value="Peptidase_S41"/>
    <property type="match status" value="1"/>
</dbReference>
<keyword evidence="3" id="KW-1185">Reference proteome</keyword>
<proteinExistence type="predicted"/>
<reference evidence="2 3" key="1">
    <citation type="submission" date="2022-11" db="EMBL/GenBank/DDBJ databases">
        <title>The characterization of three novel Bacteroidetes species and genomic analysis of their roles in tidal elemental geochemical cycles.</title>
        <authorList>
            <person name="Ma K."/>
        </authorList>
    </citation>
    <scope>NUCLEOTIDE SEQUENCE [LARGE SCALE GENOMIC DNA]</scope>
    <source>
        <strain evidence="2 3">M17</strain>
    </source>
</reference>
<dbReference type="EMBL" id="JAPFQN010000010">
    <property type="protein sequence ID" value="MCX2745443.1"/>
    <property type="molecule type" value="Genomic_DNA"/>
</dbReference>
<dbReference type="Proteomes" id="UP001209885">
    <property type="component" value="Unassembled WGS sequence"/>
</dbReference>
<dbReference type="InterPro" id="IPR005151">
    <property type="entry name" value="Tail-specific_protease"/>
</dbReference>
<evidence type="ECO:0000313" key="3">
    <source>
        <dbReference type="Proteomes" id="UP001209885"/>
    </source>
</evidence>
<gene>
    <name evidence="2" type="ORF">OO013_16305</name>
</gene>
<feature type="domain" description="Tail specific protease" evidence="1">
    <location>
        <begin position="315"/>
        <end position="397"/>
    </location>
</feature>
<dbReference type="Gene3D" id="3.90.226.10">
    <property type="entry name" value="2-enoyl-CoA Hydratase, Chain A, domain 1"/>
    <property type="match status" value="1"/>
</dbReference>
<dbReference type="SUPFAM" id="SSF52096">
    <property type="entry name" value="ClpP/crotonase"/>
    <property type="match status" value="1"/>
</dbReference>
<evidence type="ECO:0000259" key="1">
    <source>
        <dbReference type="Pfam" id="PF03572"/>
    </source>
</evidence>
<protein>
    <submittedName>
        <fullName evidence="2">S41 family peptidase</fullName>
    </submittedName>
</protein>
<sequence length="426" mass="49245">MKIFNGIKALSSILILFAFLGCQEKKELPPKMTIANWEDDIEYLFNTLETKHINLYHSTPKNIVRQKVNSLIKELPNLSDDEIFIRLSKIIRSLDDSHTGIWAQSEFYDSYPLDFFVFSDNEIRVLKAPKQHPELLGAKLISIDNTPLYEITSEVLLVIQCADNWHSERERLARYLKYSRILKCLGIAKLKYKASFEFLLEDGTQKIVELDALPNTEYLSSLGKSIVLESPFQFENSLIGTSYLWYQPKEELKTAYIYFAGYPNSLKMKRFAVAISRDIIQRDIKNIIIDVRDNGGGDFYVGLELVKILSFIDQIDWQKGVYVITGRTTYSAGMSNTAHFKELLNAKIIGEPTGANPNDYQDAETFQLPNSKLQIQFSKRYYRFQDTVSNGIHPDVHIKPNWEKLKKGIDQNLQWILEDIKLNKEK</sequence>